<evidence type="ECO:0000256" key="1">
    <source>
        <dbReference type="SAM" id="MobiDB-lite"/>
    </source>
</evidence>
<keyword evidence="4" id="KW-1185">Reference proteome</keyword>
<feature type="domain" description="Rhodanese" evidence="2">
    <location>
        <begin position="57"/>
        <end position="158"/>
    </location>
</feature>
<dbReference type="InterPro" id="IPR001763">
    <property type="entry name" value="Rhodanese-like_dom"/>
</dbReference>
<dbReference type="PROSITE" id="PS50206">
    <property type="entry name" value="RHODANESE_3"/>
    <property type="match status" value="1"/>
</dbReference>
<accession>Q0KFC0</accession>
<gene>
    <name evidence="3" type="primary">pspE1</name>
    <name evidence="3" type="ordered locus">H16_A0149</name>
</gene>
<dbReference type="CDD" id="cd01522">
    <property type="entry name" value="RHOD_1"/>
    <property type="match status" value="1"/>
</dbReference>
<evidence type="ECO:0000313" key="4">
    <source>
        <dbReference type="Proteomes" id="UP000008210"/>
    </source>
</evidence>
<evidence type="ECO:0000259" key="2">
    <source>
        <dbReference type="PROSITE" id="PS50206"/>
    </source>
</evidence>
<dbReference type="InterPro" id="IPR052367">
    <property type="entry name" value="Thiosulfate_ST/Rhodanese-like"/>
</dbReference>
<evidence type="ECO:0000313" key="3">
    <source>
        <dbReference type="EMBL" id="CAJ91301.1"/>
    </source>
</evidence>
<dbReference type="SUPFAM" id="SSF52821">
    <property type="entry name" value="Rhodanese/Cell cycle control phosphatase"/>
    <property type="match status" value="1"/>
</dbReference>
<dbReference type="Proteomes" id="UP000008210">
    <property type="component" value="Chromosome 1"/>
</dbReference>
<dbReference type="PANTHER" id="PTHR45431:SF3">
    <property type="entry name" value="RHODANESE-LIKE DOMAIN-CONTAINING PROTEIN 15, CHLOROPLASTIC"/>
    <property type="match status" value="1"/>
</dbReference>
<feature type="region of interest" description="Disordered" evidence="1">
    <location>
        <begin position="1"/>
        <end position="32"/>
    </location>
</feature>
<dbReference type="PANTHER" id="PTHR45431">
    <property type="entry name" value="RHODANESE-LIKE DOMAIN-CONTAINING PROTEIN 15, CHLOROPLASTIC"/>
    <property type="match status" value="1"/>
</dbReference>
<reference evidence="3 4" key="1">
    <citation type="journal article" date="2006" name="Nat. Biotechnol.">
        <title>Genome sequence of the bioplastic-producing 'Knallgas' bacterium Ralstonia eutropha H16.</title>
        <authorList>
            <person name="Pohlmann A."/>
            <person name="Fricke W.F."/>
            <person name="Reinecke F."/>
            <person name="Kusian B."/>
            <person name="Liesegang H."/>
            <person name="Cramm R."/>
            <person name="Eitinger T."/>
            <person name="Ewering C."/>
            <person name="Potter M."/>
            <person name="Schwartz E."/>
            <person name="Strittmatter A."/>
            <person name="Voss I."/>
            <person name="Gottschalk G."/>
            <person name="Steinbuechel A."/>
            <person name="Friedrich B."/>
            <person name="Bowien B."/>
        </authorList>
    </citation>
    <scope>NUCLEOTIDE SEQUENCE [LARGE SCALE GENOMIC DNA]</scope>
    <source>
        <strain evidence="4">ATCC 17699 / DSM 428 / KCTC 22496 / NCIMB 10442 / H16 / Stanier 337</strain>
    </source>
</reference>
<dbReference type="STRING" id="381666.H16_A0149"/>
<name>Q0KFC0_CUPNH</name>
<dbReference type="EC" id="2.8.1.-" evidence="3"/>
<dbReference type="Pfam" id="PF00581">
    <property type="entry name" value="Rhodanese"/>
    <property type="match status" value="1"/>
</dbReference>
<dbReference type="SMART" id="SM00450">
    <property type="entry name" value="RHOD"/>
    <property type="match status" value="1"/>
</dbReference>
<dbReference type="HOGENOM" id="CLU_089574_10_1_4"/>
<dbReference type="KEGG" id="reh:H16_A0149"/>
<sequence>MYQGLAAARDDPRLPVRPAGAYTERRNRHRPGRFALPPSLPAMQHLSPADAQDLLAQSPETLFIDCRSEMEYLFVGHPKGAHNVPWNDGPDWEVNPHFVQMVKKLAGQASARPVLLICRSGNRSSAAARALEGAGFSNVQFVLHGFEGDLDAQRHRNTVNGWRHDGLPWEQY</sequence>
<organism evidence="3 4">
    <name type="scientific">Cupriavidus necator (strain ATCC 17699 / DSM 428 / KCTC 22496 / NCIMB 10442 / H16 / Stanier 337)</name>
    <name type="common">Ralstonia eutropha</name>
    <dbReference type="NCBI Taxonomy" id="381666"/>
    <lineage>
        <taxon>Bacteria</taxon>
        <taxon>Pseudomonadati</taxon>
        <taxon>Pseudomonadota</taxon>
        <taxon>Betaproteobacteria</taxon>
        <taxon>Burkholderiales</taxon>
        <taxon>Burkholderiaceae</taxon>
        <taxon>Cupriavidus</taxon>
    </lineage>
</organism>
<dbReference type="Gene3D" id="3.40.250.10">
    <property type="entry name" value="Rhodanese-like domain"/>
    <property type="match status" value="1"/>
</dbReference>
<dbReference type="EMBL" id="AM260479">
    <property type="protein sequence ID" value="CAJ91301.1"/>
    <property type="molecule type" value="Genomic_DNA"/>
</dbReference>
<dbReference type="GO" id="GO:0016740">
    <property type="term" value="F:transferase activity"/>
    <property type="evidence" value="ECO:0007669"/>
    <property type="project" value="UniProtKB-KW"/>
</dbReference>
<dbReference type="AlphaFoldDB" id="Q0KFC0"/>
<proteinExistence type="predicted"/>
<keyword evidence="3" id="KW-0808">Transferase</keyword>
<dbReference type="eggNOG" id="COG0607">
    <property type="taxonomic scope" value="Bacteria"/>
</dbReference>
<dbReference type="InterPro" id="IPR036873">
    <property type="entry name" value="Rhodanese-like_dom_sf"/>
</dbReference>
<protein>
    <submittedName>
        <fullName evidence="3">Rhodanese-related sulfurtransferase</fullName>
        <ecNumber evidence="3">2.8.1.-</ecNumber>
    </submittedName>
</protein>